<feature type="compositionally biased region" description="Polar residues" evidence="6">
    <location>
        <begin position="224"/>
        <end position="242"/>
    </location>
</feature>
<feature type="coiled-coil region" evidence="5">
    <location>
        <begin position="91"/>
        <end position="118"/>
    </location>
</feature>
<dbReference type="InterPro" id="IPR016047">
    <property type="entry name" value="M23ase_b-sheet_dom"/>
</dbReference>
<dbReference type="Pfam" id="PF00877">
    <property type="entry name" value="NLPC_P60"/>
    <property type="match status" value="1"/>
</dbReference>
<dbReference type="InterPro" id="IPR038765">
    <property type="entry name" value="Papain-like_cys_pep_sf"/>
</dbReference>
<evidence type="ECO:0000256" key="1">
    <source>
        <dbReference type="ARBA" id="ARBA00007074"/>
    </source>
</evidence>
<reference evidence="10 11" key="1">
    <citation type="submission" date="2022-07" db="EMBL/GenBank/DDBJ databases">
        <title>Novel species in genus Aeromicrobium.</title>
        <authorList>
            <person name="Ye L."/>
        </authorList>
    </citation>
    <scope>NUCLEOTIDE SEQUENCE [LARGE SCALE GENOMIC DNA]</scope>
    <source>
        <strain evidence="11">zg-Y50</strain>
    </source>
</reference>
<dbReference type="Proteomes" id="UP001315860">
    <property type="component" value="Chromosome"/>
</dbReference>
<organism evidence="10 11">
    <name type="scientific">Aeromicrobium duanguangcaii</name>
    <dbReference type="NCBI Taxonomy" id="2968086"/>
    <lineage>
        <taxon>Bacteria</taxon>
        <taxon>Bacillati</taxon>
        <taxon>Actinomycetota</taxon>
        <taxon>Actinomycetes</taxon>
        <taxon>Propionibacteriales</taxon>
        <taxon>Nocardioidaceae</taxon>
        <taxon>Aeromicrobium</taxon>
    </lineage>
</organism>
<feature type="domain" description="NlpC/P60" evidence="8">
    <location>
        <begin position="318"/>
        <end position="391"/>
    </location>
</feature>
<evidence type="ECO:0000256" key="2">
    <source>
        <dbReference type="ARBA" id="ARBA00022670"/>
    </source>
</evidence>
<dbReference type="Gene3D" id="2.70.70.10">
    <property type="entry name" value="Glucose Permease (Domain IIA)"/>
    <property type="match status" value="1"/>
</dbReference>
<feature type="region of interest" description="Disordered" evidence="6">
    <location>
        <begin position="222"/>
        <end position="242"/>
    </location>
</feature>
<evidence type="ECO:0000256" key="4">
    <source>
        <dbReference type="ARBA" id="ARBA00022807"/>
    </source>
</evidence>
<dbReference type="InterPro" id="IPR011055">
    <property type="entry name" value="Dup_hybrid_motif"/>
</dbReference>
<evidence type="ECO:0000313" key="10">
    <source>
        <dbReference type="EMBL" id="UUI67146.1"/>
    </source>
</evidence>
<sequence length="685" mass="71775">MRMTRVFAGVSVLVATLASPTVVHGDEPSTPSVSTSTATTSSSPTASGPTPSSPTGSAPTGSSPTGSAPSVPVPDPLAIAPTAITELTTLALRYEANLSVAEDRRKEAAERLRDADRQRRVARAYVAQVVEYAMSPSGDPFAQKLSALAAAKEPEDLITGMFSSEQVTDAQEGHLSDAKLAFDAAQVLQARADRATRAAEKAGEAAARQLKQIGDLAEQLGLGASSTPEGLPQTRTEQESWNATAATSWKRYRKQLARLSVKPPNARRLKATGGVGKATVGSRTVEVLPVQTIRLVDALVKRIGDDYAAENTRGAWSCGGLVQVKGGYDLSGTPAQIYARTVEVDPAKPRRGDLVFTANQESGVHHVGVYIGDGKMIDAPGTRAQVGVSLVPAKPFAVTRPALGTGNNPVPRGTAKAPTTVCNATKPVAATRQAWTFPLKQGSYSISAGFGMGGGMWQSTHTGQDLAAPMGTPIYASRGGVVGLQEIGWAGTLITITHPDGTAERYAHSSKVLVQDGQSVNAGDEIALVGSRGNSTGPHLHFEIMVADRFIDPMPVLVQYLTNNGAGKGWGGYSNGQVPRGVLCATGDTLLRCDAAQRAEQLSVGFNRKFGAPLEFTAGYRDIVGQIQRGPEGTLVDIPGTSPFGWGTRFTVGSLSKKQQDWLADRARGLGLKFEGDATWSIPTA</sequence>
<evidence type="ECO:0000259" key="8">
    <source>
        <dbReference type="Pfam" id="PF00877"/>
    </source>
</evidence>
<dbReference type="InterPro" id="IPR050570">
    <property type="entry name" value="Cell_wall_metabolism_enzyme"/>
</dbReference>
<evidence type="ECO:0000313" key="11">
    <source>
        <dbReference type="Proteomes" id="UP001315860"/>
    </source>
</evidence>
<comment type="similarity">
    <text evidence="1">Belongs to the peptidase C40 family.</text>
</comment>
<keyword evidence="2" id="KW-0645">Protease</keyword>
<evidence type="ECO:0000256" key="3">
    <source>
        <dbReference type="ARBA" id="ARBA00022801"/>
    </source>
</evidence>
<dbReference type="EMBL" id="CP101990">
    <property type="protein sequence ID" value="UUI67146.1"/>
    <property type="molecule type" value="Genomic_DNA"/>
</dbReference>
<keyword evidence="11" id="KW-1185">Reference proteome</keyword>
<keyword evidence="4" id="KW-0788">Thiol protease</keyword>
<proteinExistence type="inferred from homology"/>
<feature type="signal peptide" evidence="7">
    <location>
        <begin position="1"/>
        <end position="25"/>
    </location>
</feature>
<evidence type="ECO:0000256" key="7">
    <source>
        <dbReference type="SAM" id="SignalP"/>
    </source>
</evidence>
<dbReference type="RefSeq" id="WP_232416442.1">
    <property type="nucleotide sequence ID" value="NZ_CP101990.1"/>
</dbReference>
<feature type="chain" id="PRO_5047351174" evidence="7">
    <location>
        <begin position="26"/>
        <end position="685"/>
    </location>
</feature>
<name>A0ABY5KDR9_9ACTN</name>
<keyword evidence="7" id="KW-0732">Signal</keyword>
<evidence type="ECO:0000259" key="9">
    <source>
        <dbReference type="Pfam" id="PF01551"/>
    </source>
</evidence>
<feature type="domain" description="M23ase beta-sheet core" evidence="9">
    <location>
        <begin position="460"/>
        <end position="553"/>
    </location>
</feature>
<dbReference type="SUPFAM" id="SSF51261">
    <property type="entry name" value="Duplicated hybrid motif"/>
    <property type="match status" value="1"/>
</dbReference>
<dbReference type="InterPro" id="IPR000064">
    <property type="entry name" value="NLP_P60_dom"/>
</dbReference>
<feature type="region of interest" description="Disordered" evidence="6">
    <location>
        <begin position="22"/>
        <end position="74"/>
    </location>
</feature>
<feature type="compositionally biased region" description="Low complexity" evidence="6">
    <location>
        <begin position="28"/>
        <end position="70"/>
    </location>
</feature>
<dbReference type="PANTHER" id="PTHR21666">
    <property type="entry name" value="PEPTIDASE-RELATED"/>
    <property type="match status" value="1"/>
</dbReference>
<gene>
    <name evidence="10" type="ORF">NP095_07955</name>
</gene>
<evidence type="ECO:0000256" key="6">
    <source>
        <dbReference type="SAM" id="MobiDB-lite"/>
    </source>
</evidence>
<accession>A0ABY5KDR9</accession>
<evidence type="ECO:0000256" key="5">
    <source>
        <dbReference type="SAM" id="Coils"/>
    </source>
</evidence>
<dbReference type="Pfam" id="PF01551">
    <property type="entry name" value="Peptidase_M23"/>
    <property type="match status" value="1"/>
</dbReference>
<dbReference type="SUPFAM" id="SSF54001">
    <property type="entry name" value="Cysteine proteinases"/>
    <property type="match status" value="1"/>
</dbReference>
<keyword evidence="5" id="KW-0175">Coiled coil</keyword>
<dbReference type="CDD" id="cd12797">
    <property type="entry name" value="M23_peptidase"/>
    <property type="match status" value="1"/>
</dbReference>
<protein>
    <submittedName>
        <fullName evidence="10">Peptidoglycan DD-metalloendopeptidase family protein</fullName>
    </submittedName>
</protein>
<dbReference type="PANTHER" id="PTHR21666:SF270">
    <property type="entry name" value="MUREIN HYDROLASE ACTIVATOR ENVC"/>
    <property type="match status" value="1"/>
</dbReference>
<keyword evidence="3" id="KW-0378">Hydrolase</keyword>
<dbReference type="Gene3D" id="3.90.1720.10">
    <property type="entry name" value="endopeptidase domain like (from Nostoc punctiforme)"/>
    <property type="match status" value="1"/>
</dbReference>